<dbReference type="GO" id="GO:0005634">
    <property type="term" value="C:nucleus"/>
    <property type="evidence" value="ECO:0007669"/>
    <property type="project" value="InterPro"/>
</dbReference>
<dbReference type="CDD" id="cd00067">
    <property type="entry name" value="GAL4"/>
    <property type="match status" value="1"/>
</dbReference>
<gene>
    <name evidence="8" type="ORF">P171DRAFT_278207</name>
</gene>
<dbReference type="OrthoDB" id="10261408at2759"/>
<dbReference type="PROSITE" id="PS50048">
    <property type="entry name" value="ZN2_CY6_FUNGAL_2"/>
    <property type="match status" value="1"/>
</dbReference>
<evidence type="ECO:0000256" key="2">
    <source>
        <dbReference type="ARBA" id="ARBA00023015"/>
    </source>
</evidence>
<dbReference type="GO" id="GO:0045122">
    <property type="term" value="P:aflatoxin biosynthetic process"/>
    <property type="evidence" value="ECO:0007669"/>
    <property type="project" value="InterPro"/>
</dbReference>
<organism evidence="8 9">
    <name type="scientific">Karstenula rhodostoma CBS 690.94</name>
    <dbReference type="NCBI Taxonomy" id="1392251"/>
    <lineage>
        <taxon>Eukaryota</taxon>
        <taxon>Fungi</taxon>
        <taxon>Dikarya</taxon>
        <taxon>Ascomycota</taxon>
        <taxon>Pezizomycotina</taxon>
        <taxon>Dothideomycetes</taxon>
        <taxon>Pleosporomycetidae</taxon>
        <taxon>Pleosporales</taxon>
        <taxon>Massarineae</taxon>
        <taxon>Didymosphaeriaceae</taxon>
        <taxon>Karstenula</taxon>
    </lineage>
</organism>
<accession>A0A9P4PL55</accession>
<comment type="caution">
    <text evidence="8">The sequence shown here is derived from an EMBL/GenBank/DDBJ whole genome shotgun (WGS) entry which is preliminary data.</text>
</comment>
<dbReference type="InterPro" id="IPR036864">
    <property type="entry name" value="Zn2-C6_fun-type_DNA-bd_sf"/>
</dbReference>
<feature type="region of interest" description="Disordered" evidence="6">
    <location>
        <begin position="63"/>
        <end position="117"/>
    </location>
</feature>
<evidence type="ECO:0000256" key="5">
    <source>
        <dbReference type="ARBA" id="ARBA00023242"/>
    </source>
</evidence>
<name>A0A9P4PL55_9PLEO</name>
<dbReference type="PANTHER" id="PTHR47431">
    <property type="entry name" value="ZN(II)2CYS6 TRANSCRIPTION FACTOR (EUROFUNG)-RELATED"/>
    <property type="match status" value="1"/>
</dbReference>
<dbReference type="Pfam" id="PF00172">
    <property type="entry name" value="Zn_clus"/>
    <property type="match status" value="1"/>
</dbReference>
<keyword evidence="3" id="KW-0238">DNA-binding</keyword>
<dbReference type="Proteomes" id="UP000799764">
    <property type="component" value="Unassembled WGS sequence"/>
</dbReference>
<dbReference type="PROSITE" id="PS00463">
    <property type="entry name" value="ZN2_CY6_FUNGAL_1"/>
    <property type="match status" value="1"/>
</dbReference>
<evidence type="ECO:0000313" key="8">
    <source>
        <dbReference type="EMBL" id="KAF2446027.1"/>
    </source>
</evidence>
<feature type="compositionally biased region" description="Low complexity" evidence="6">
    <location>
        <begin position="94"/>
        <end position="114"/>
    </location>
</feature>
<evidence type="ECO:0000256" key="3">
    <source>
        <dbReference type="ARBA" id="ARBA00023125"/>
    </source>
</evidence>
<dbReference type="EMBL" id="MU001499">
    <property type="protein sequence ID" value="KAF2446027.1"/>
    <property type="molecule type" value="Genomic_DNA"/>
</dbReference>
<dbReference type="GO" id="GO:0008270">
    <property type="term" value="F:zinc ion binding"/>
    <property type="evidence" value="ECO:0007669"/>
    <property type="project" value="InterPro"/>
</dbReference>
<evidence type="ECO:0000259" key="7">
    <source>
        <dbReference type="PROSITE" id="PS50048"/>
    </source>
</evidence>
<keyword evidence="5" id="KW-0539">Nucleus</keyword>
<keyword evidence="4" id="KW-0804">Transcription</keyword>
<proteinExistence type="predicted"/>
<sequence>MFITLKCNKDNMSVEEASASTASGTRPRHAACNECRVKKLKCSGERFGCAGCLSNKLTCTYHPPNRGSNGATRRSRRQSQAQSPGTFGAHKRPPSTGSRCPPTPRPSTSSSTGSIEIDLDRLQRPSHIFVSPGTTEGFLDTFWEGSPTSLEDRWGASACSIFPDTDAGNDLFLDHADFSPSERSLHAHINGAHTAFSSDLFGDPSLSLVFSNPEPPLADSSGMLLPLADTITGSEPPLTASDHGDGGSCRCMTDALAILDELEARKAELSPCVTHTVSGTLSANKSALSQCNRIIECPKCRNRPGCALLLILICRNLVFQFQQVLSGELNPKGRHNPLNNGTDALGQYSIDTSEEHLQVLYALAIVRGRSLSVFLEKLKSLVCFQSGATSHREKIERIEDWHRGLMGRLKQMSYGQI</sequence>
<keyword evidence="2" id="KW-0805">Transcription regulation</keyword>
<keyword evidence="1" id="KW-0479">Metal-binding</keyword>
<dbReference type="InterPro" id="IPR001138">
    <property type="entry name" value="Zn2Cys6_DnaBD"/>
</dbReference>
<reference evidence="8" key="1">
    <citation type="journal article" date="2020" name="Stud. Mycol.">
        <title>101 Dothideomycetes genomes: a test case for predicting lifestyles and emergence of pathogens.</title>
        <authorList>
            <person name="Haridas S."/>
            <person name="Albert R."/>
            <person name="Binder M."/>
            <person name="Bloem J."/>
            <person name="Labutti K."/>
            <person name="Salamov A."/>
            <person name="Andreopoulos B."/>
            <person name="Baker S."/>
            <person name="Barry K."/>
            <person name="Bills G."/>
            <person name="Bluhm B."/>
            <person name="Cannon C."/>
            <person name="Castanera R."/>
            <person name="Culley D."/>
            <person name="Daum C."/>
            <person name="Ezra D."/>
            <person name="Gonzalez J."/>
            <person name="Henrissat B."/>
            <person name="Kuo A."/>
            <person name="Liang C."/>
            <person name="Lipzen A."/>
            <person name="Lutzoni F."/>
            <person name="Magnuson J."/>
            <person name="Mondo S."/>
            <person name="Nolan M."/>
            <person name="Ohm R."/>
            <person name="Pangilinan J."/>
            <person name="Park H.-J."/>
            <person name="Ramirez L."/>
            <person name="Alfaro M."/>
            <person name="Sun H."/>
            <person name="Tritt A."/>
            <person name="Yoshinaga Y."/>
            <person name="Zwiers L.-H."/>
            <person name="Turgeon B."/>
            <person name="Goodwin S."/>
            <person name="Spatafora J."/>
            <person name="Crous P."/>
            <person name="Grigoriev I."/>
        </authorList>
    </citation>
    <scope>NUCLEOTIDE SEQUENCE</scope>
    <source>
        <strain evidence="8">CBS 690.94</strain>
    </source>
</reference>
<protein>
    <recommendedName>
        <fullName evidence="7">Zn(2)-C6 fungal-type domain-containing protein</fullName>
    </recommendedName>
</protein>
<evidence type="ECO:0000256" key="4">
    <source>
        <dbReference type="ARBA" id="ARBA00023163"/>
    </source>
</evidence>
<dbReference type="SUPFAM" id="SSF57701">
    <property type="entry name" value="Zn2/Cys6 DNA-binding domain"/>
    <property type="match status" value="1"/>
</dbReference>
<dbReference type="GO" id="GO:0003677">
    <property type="term" value="F:DNA binding"/>
    <property type="evidence" value="ECO:0007669"/>
    <property type="project" value="UniProtKB-KW"/>
</dbReference>
<feature type="domain" description="Zn(2)-C6 fungal-type" evidence="7">
    <location>
        <begin position="31"/>
        <end position="61"/>
    </location>
</feature>
<dbReference type="GO" id="GO:0000981">
    <property type="term" value="F:DNA-binding transcription factor activity, RNA polymerase II-specific"/>
    <property type="evidence" value="ECO:0007669"/>
    <property type="project" value="InterPro"/>
</dbReference>
<dbReference type="Pfam" id="PF08493">
    <property type="entry name" value="AflR"/>
    <property type="match status" value="1"/>
</dbReference>
<evidence type="ECO:0000256" key="6">
    <source>
        <dbReference type="SAM" id="MobiDB-lite"/>
    </source>
</evidence>
<dbReference type="AlphaFoldDB" id="A0A9P4PL55"/>
<dbReference type="PANTHER" id="PTHR47431:SF1">
    <property type="entry name" value="ZN(II)2CYS6 TRANSCRIPTION FACTOR (EUROFUNG)"/>
    <property type="match status" value="1"/>
</dbReference>
<evidence type="ECO:0000256" key="1">
    <source>
        <dbReference type="ARBA" id="ARBA00022723"/>
    </source>
</evidence>
<dbReference type="SMART" id="SM00066">
    <property type="entry name" value="GAL4"/>
    <property type="match status" value="1"/>
</dbReference>
<dbReference type="Gene3D" id="4.10.240.10">
    <property type="entry name" value="Zn(2)-C6 fungal-type DNA-binding domain"/>
    <property type="match status" value="1"/>
</dbReference>
<keyword evidence="9" id="KW-1185">Reference proteome</keyword>
<evidence type="ECO:0000313" key="9">
    <source>
        <dbReference type="Proteomes" id="UP000799764"/>
    </source>
</evidence>
<dbReference type="InterPro" id="IPR013700">
    <property type="entry name" value="AflR"/>
</dbReference>